<reference evidence="6" key="1">
    <citation type="journal article" date="2010" name="PLoS Genet.">
        <title>The genome of a pathogenic rhodococcus: cooptive virulence underpinned by key gene acquisitions.</title>
        <authorList>
            <person name="Letek M."/>
            <person name="Gonzalez P."/>
            <person name="Macarthur I."/>
            <person name="Rodriguez H."/>
            <person name="Freeman T.C."/>
            <person name="Valero-Rello A."/>
            <person name="Blanco M."/>
            <person name="Buckley T."/>
            <person name="Cherevach I."/>
            <person name="Fahey R."/>
            <person name="Hapeshi A."/>
            <person name="Holdstock J."/>
            <person name="Leadon D."/>
            <person name="Navas J."/>
            <person name="Ocampo A."/>
            <person name="Quail M.A."/>
            <person name="Sanders M."/>
            <person name="Scortti M.M."/>
            <person name="Prescott J.F."/>
            <person name="Fogarty U."/>
            <person name="Meijer W.G."/>
            <person name="Parkhill J."/>
            <person name="Bentley S.D."/>
            <person name="Vazquez-Boland J.A."/>
        </authorList>
    </citation>
    <scope>NUCLEOTIDE SEQUENCE [LARGE SCALE GENOMIC DNA]</scope>
    <source>
        <strain evidence="6 7">103S</strain>
    </source>
</reference>
<dbReference type="CDD" id="cd13690">
    <property type="entry name" value="PBP2_GluB"/>
    <property type="match status" value="1"/>
</dbReference>
<dbReference type="Proteomes" id="UP001154400">
    <property type="component" value="Chromosome"/>
</dbReference>
<dbReference type="InterPro" id="IPR051455">
    <property type="entry name" value="Bact_solute-bind_prot3"/>
</dbReference>
<dbReference type="PANTHER" id="PTHR30085">
    <property type="entry name" value="AMINO ACID ABC TRANSPORTER PERMEASE"/>
    <property type="match status" value="1"/>
</dbReference>
<evidence type="ECO:0000256" key="3">
    <source>
        <dbReference type="ARBA" id="ARBA00022729"/>
    </source>
</evidence>
<dbReference type="PANTHER" id="PTHR30085:SF6">
    <property type="entry name" value="ABC TRANSPORTER GLUTAMINE-BINDING PROTEIN GLNH"/>
    <property type="match status" value="1"/>
</dbReference>
<protein>
    <submittedName>
        <fullName evidence="6">High affinity substrate binding lipoprotein</fullName>
    </submittedName>
</protein>
<dbReference type="SUPFAM" id="SSF53850">
    <property type="entry name" value="Periplasmic binding protein-like II"/>
    <property type="match status" value="1"/>
</dbReference>
<comment type="similarity">
    <text evidence="1">Belongs to the bacterial solute-binding protein 3 family.</text>
</comment>
<sequence>MTPTTATTRTVVAAIGIAATLAAGCSSPPEPYTVPPTETYSLAPLPQGATAVASTALPPPVQCGDPTASLRPFPAGQIPDSASLDAIRQRGRLVVGLDTGSNLLSFRNPTTDEIEGFDVDIAREIARDLLGSPDKVEFRVLNYAEREQALEDGRVDIVAKTMAITCERRQRIDFSTVYYDAHQRILVMAGSPVRDVSDLAGRRVCVGEGTTSLERIERQQPDAAVVTVPMWSDCLVMLQQNQVDAISTDDTLLLGLATQDPHSRIVGPNMGDERYGIGVAQGNEDLVRFVNGTLERIRRDGTWEKIYDRWLSELGPPPGPPPATYRD</sequence>
<keyword evidence="2" id="KW-0813">Transport</keyword>
<dbReference type="Gene3D" id="3.40.190.10">
    <property type="entry name" value="Periplasmic binding protein-like II"/>
    <property type="match status" value="2"/>
</dbReference>
<feature type="signal peptide" evidence="4">
    <location>
        <begin position="1"/>
        <end position="22"/>
    </location>
</feature>
<name>A0A3S5YBN3_RHOH1</name>
<evidence type="ECO:0000313" key="7">
    <source>
        <dbReference type="Proteomes" id="UP000006892"/>
    </source>
</evidence>
<dbReference type="GO" id="GO:0005576">
    <property type="term" value="C:extracellular region"/>
    <property type="evidence" value="ECO:0007669"/>
    <property type="project" value="TreeGrafter"/>
</dbReference>
<proteinExistence type="inferred from homology"/>
<evidence type="ECO:0000313" key="6">
    <source>
        <dbReference type="EMBL" id="CBH49900.1"/>
    </source>
</evidence>
<dbReference type="EMBL" id="FN563149">
    <property type="protein sequence ID" value="CBH49900.1"/>
    <property type="molecule type" value="Genomic_DNA"/>
</dbReference>
<dbReference type="GO" id="GO:0030288">
    <property type="term" value="C:outer membrane-bounded periplasmic space"/>
    <property type="evidence" value="ECO:0007669"/>
    <property type="project" value="TreeGrafter"/>
</dbReference>
<evidence type="ECO:0000259" key="5">
    <source>
        <dbReference type="SMART" id="SM00062"/>
    </source>
</evidence>
<organism evidence="6">
    <name type="scientific">Rhodococcus hoagii (strain 103S)</name>
    <name type="common">Rhodococcus equi</name>
    <dbReference type="NCBI Taxonomy" id="685727"/>
    <lineage>
        <taxon>Bacteria</taxon>
        <taxon>Bacillati</taxon>
        <taxon>Actinomycetota</taxon>
        <taxon>Actinomycetes</taxon>
        <taxon>Mycobacteriales</taxon>
        <taxon>Nocardiaceae</taxon>
        <taxon>Prescottella</taxon>
    </lineage>
</organism>
<gene>
    <name evidence="6" type="ordered locus">REQ_39150</name>
</gene>
<evidence type="ECO:0000256" key="1">
    <source>
        <dbReference type="ARBA" id="ARBA00010333"/>
    </source>
</evidence>
<feature type="domain" description="Solute-binding protein family 3/N-terminal" evidence="5">
    <location>
        <begin position="92"/>
        <end position="314"/>
    </location>
</feature>
<dbReference type="GO" id="GO:0006865">
    <property type="term" value="P:amino acid transport"/>
    <property type="evidence" value="ECO:0007669"/>
    <property type="project" value="TreeGrafter"/>
</dbReference>
<keyword evidence="6" id="KW-0449">Lipoprotein</keyword>
<dbReference type="InterPro" id="IPR001638">
    <property type="entry name" value="Solute-binding_3/MltF_N"/>
</dbReference>
<dbReference type="KEGG" id="req:REQ_39150"/>
<accession>A0A3S5YBN3</accession>
<evidence type="ECO:0000256" key="4">
    <source>
        <dbReference type="SAM" id="SignalP"/>
    </source>
</evidence>
<dbReference type="AlphaFoldDB" id="A0A3S5YBN3"/>
<dbReference type="RefSeq" id="WP_013417104.1">
    <property type="nucleotide sequence ID" value="NC_014659.1"/>
</dbReference>
<dbReference type="Pfam" id="PF00497">
    <property type="entry name" value="SBP_bac_3"/>
    <property type="match status" value="1"/>
</dbReference>
<evidence type="ECO:0000256" key="2">
    <source>
        <dbReference type="ARBA" id="ARBA00022448"/>
    </source>
</evidence>
<dbReference type="SMART" id="SM00062">
    <property type="entry name" value="PBPb"/>
    <property type="match status" value="1"/>
</dbReference>
<feature type="chain" id="PRO_5038664754" evidence="4">
    <location>
        <begin position="23"/>
        <end position="327"/>
    </location>
</feature>
<keyword evidence="3 4" id="KW-0732">Signal</keyword>